<evidence type="ECO:0000313" key="8">
    <source>
        <dbReference type="Proteomes" id="UP000807504"/>
    </source>
</evidence>
<keyword evidence="4 6" id="KW-0472">Membrane</keyword>
<evidence type="ECO:0000313" key="7">
    <source>
        <dbReference type="EMBL" id="KAF8790271.1"/>
    </source>
</evidence>
<keyword evidence="8" id="KW-1185">Reference proteome</keyword>
<protein>
    <submittedName>
        <fullName evidence="7">Sugar phosphate exchanger 3 like protein</fullName>
    </submittedName>
</protein>
<proteinExistence type="predicted"/>
<evidence type="ECO:0000256" key="3">
    <source>
        <dbReference type="ARBA" id="ARBA00022989"/>
    </source>
</evidence>
<organism evidence="7 8">
    <name type="scientific">Argiope bruennichi</name>
    <name type="common">Wasp spider</name>
    <name type="synonym">Aranea bruennichi</name>
    <dbReference type="NCBI Taxonomy" id="94029"/>
    <lineage>
        <taxon>Eukaryota</taxon>
        <taxon>Metazoa</taxon>
        <taxon>Ecdysozoa</taxon>
        <taxon>Arthropoda</taxon>
        <taxon>Chelicerata</taxon>
        <taxon>Arachnida</taxon>
        <taxon>Araneae</taxon>
        <taxon>Araneomorphae</taxon>
        <taxon>Entelegynae</taxon>
        <taxon>Araneoidea</taxon>
        <taxon>Araneidae</taxon>
        <taxon>Argiope</taxon>
    </lineage>
</organism>
<comment type="caution">
    <text evidence="7">The sequence shown here is derived from an EMBL/GenBank/DDBJ whole genome shotgun (WGS) entry which is preliminary data.</text>
</comment>
<feature type="transmembrane region" description="Helical" evidence="6">
    <location>
        <begin position="39"/>
        <end position="56"/>
    </location>
</feature>
<feature type="region of interest" description="Disordered" evidence="5">
    <location>
        <begin position="1"/>
        <end position="21"/>
    </location>
</feature>
<keyword evidence="3 6" id="KW-1133">Transmembrane helix</keyword>
<evidence type="ECO:0000256" key="1">
    <source>
        <dbReference type="ARBA" id="ARBA00004141"/>
    </source>
</evidence>
<dbReference type="EMBL" id="JABXBU010000011">
    <property type="protein sequence ID" value="KAF8790271.1"/>
    <property type="molecule type" value="Genomic_DNA"/>
</dbReference>
<evidence type="ECO:0000256" key="5">
    <source>
        <dbReference type="SAM" id="MobiDB-lite"/>
    </source>
</evidence>
<dbReference type="AlphaFoldDB" id="A0A8T0FH03"/>
<keyword evidence="2 6" id="KW-0812">Transmembrane</keyword>
<reference evidence="7" key="1">
    <citation type="journal article" date="2020" name="bioRxiv">
        <title>Chromosome-level reference genome of the European wasp spider Argiope bruennichi: a resource for studies on range expansion and evolutionary adaptation.</title>
        <authorList>
            <person name="Sheffer M.M."/>
            <person name="Hoppe A."/>
            <person name="Krehenwinkel H."/>
            <person name="Uhl G."/>
            <person name="Kuss A.W."/>
            <person name="Jensen L."/>
            <person name="Jensen C."/>
            <person name="Gillespie R.G."/>
            <person name="Hoff K.J."/>
            <person name="Prost S."/>
        </authorList>
    </citation>
    <scope>NUCLEOTIDE SEQUENCE</scope>
</reference>
<dbReference type="PANTHER" id="PTHR43184:SF12">
    <property type="entry name" value="SUGAR PHOSPHATE EXCHANGER 3"/>
    <property type="match status" value="1"/>
</dbReference>
<evidence type="ECO:0000256" key="4">
    <source>
        <dbReference type="ARBA" id="ARBA00023136"/>
    </source>
</evidence>
<dbReference type="GO" id="GO:0005789">
    <property type="term" value="C:endoplasmic reticulum membrane"/>
    <property type="evidence" value="ECO:0007669"/>
    <property type="project" value="TreeGrafter"/>
</dbReference>
<sequence>MASRRAVHRSDYEKETPSTSEDLESAKILLRNPKPHSKYHILAFVLTFFSYALFHATRKTFSNVKVTISATWTPQNLSLPSVFDDVRFFANNEFAFA</sequence>
<evidence type="ECO:0000256" key="2">
    <source>
        <dbReference type="ARBA" id="ARBA00022692"/>
    </source>
</evidence>
<evidence type="ECO:0000256" key="6">
    <source>
        <dbReference type="SAM" id="Phobius"/>
    </source>
</evidence>
<gene>
    <name evidence="7" type="ORF">HNY73_005326</name>
</gene>
<dbReference type="PANTHER" id="PTHR43184">
    <property type="entry name" value="MAJOR FACILITATOR SUPERFAMILY TRANSPORTER 16, ISOFORM B"/>
    <property type="match status" value="1"/>
</dbReference>
<comment type="subcellular location">
    <subcellularLocation>
        <location evidence="1">Membrane</location>
        <topology evidence="1">Multi-pass membrane protein</topology>
    </subcellularLocation>
</comment>
<name>A0A8T0FH03_ARGBR</name>
<dbReference type="Proteomes" id="UP000807504">
    <property type="component" value="Unassembled WGS sequence"/>
</dbReference>
<reference evidence="7" key="2">
    <citation type="submission" date="2020-06" db="EMBL/GenBank/DDBJ databases">
        <authorList>
            <person name="Sheffer M."/>
        </authorList>
    </citation>
    <scope>NUCLEOTIDE SEQUENCE</scope>
</reference>
<accession>A0A8T0FH03</accession>